<name>A0AAW7ZFM0_9FIRM</name>
<protein>
    <recommendedName>
        <fullName evidence="3">Aspartyl-phosphate phosphatase Spo0E family protein</fullName>
    </recommendedName>
</protein>
<comment type="caution">
    <text evidence="1">The sequence shown here is derived from an EMBL/GenBank/DDBJ whole genome shotgun (WGS) entry which is preliminary data.</text>
</comment>
<dbReference type="AlphaFoldDB" id="A0AAW7ZFM0"/>
<gene>
    <name evidence="1" type="ORF">P6N53_13080</name>
</gene>
<organism evidence="1 2">
    <name type="scientific">Desulforamulus aquiferis</name>
    <dbReference type="NCBI Taxonomy" id="1397668"/>
    <lineage>
        <taxon>Bacteria</taxon>
        <taxon>Bacillati</taxon>
        <taxon>Bacillota</taxon>
        <taxon>Clostridia</taxon>
        <taxon>Eubacteriales</taxon>
        <taxon>Peptococcaceae</taxon>
        <taxon>Desulforamulus</taxon>
    </lineage>
</organism>
<reference evidence="1" key="1">
    <citation type="journal article" date="2023" name="J. Hazard. Mater.">
        <title>Anaerobic biodegradation of pyrene and benzo[a]pyrene by a new sulfate-reducing Desulforamulus aquiferis strain DSA.</title>
        <authorList>
            <person name="Zhang Z."/>
            <person name="Sun J."/>
            <person name="Gong X."/>
            <person name="Wang C."/>
            <person name="Wang H."/>
        </authorList>
    </citation>
    <scope>NUCLEOTIDE SEQUENCE</scope>
    <source>
        <strain evidence="1">DSA</strain>
    </source>
</reference>
<evidence type="ECO:0000313" key="2">
    <source>
        <dbReference type="Proteomes" id="UP001172911"/>
    </source>
</evidence>
<dbReference type="Proteomes" id="UP001172911">
    <property type="component" value="Unassembled WGS sequence"/>
</dbReference>
<keyword evidence="2" id="KW-1185">Reference proteome</keyword>
<accession>A0AAW7ZFM0</accession>
<proteinExistence type="predicted"/>
<sequence>MKMASLNEMLEIEKEKLNRLADEALKNGIPLTQDDAFMEQNRKIDALIFNIQMEKEMHRKKKPK</sequence>
<reference evidence="1" key="2">
    <citation type="submission" date="2023-03" db="EMBL/GenBank/DDBJ databases">
        <authorList>
            <person name="Zhang Z."/>
        </authorList>
    </citation>
    <scope>NUCLEOTIDE SEQUENCE</scope>
    <source>
        <strain evidence="1">DSA</strain>
    </source>
</reference>
<dbReference type="EMBL" id="JARPTC010000019">
    <property type="protein sequence ID" value="MDO7788157.1"/>
    <property type="molecule type" value="Genomic_DNA"/>
</dbReference>
<dbReference type="RefSeq" id="WP_304543826.1">
    <property type="nucleotide sequence ID" value="NZ_JARPTC010000019.1"/>
</dbReference>
<evidence type="ECO:0008006" key="3">
    <source>
        <dbReference type="Google" id="ProtNLM"/>
    </source>
</evidence>
<evidence type="ECO:0000313" key="1">
    <source>
        <dbReference type="EMBL" id="MDO7788157.1"/>
    </source>
</evidence>